<keyword evidence="9" id="KW-1185">Reference proteome</keyword>
<comment type="subcellular location">
    <subcellularLocation>
        <location evidence="5">Cytoplasm</location>
    </subcellularLocation>
</comment>
<dbReference type="GO" id="GO:0006364">
    <property type="term" value="P:rRNA processing"/>
    <property type="evidence" value="ECO:0007669"/>
    <property type="project" value="UniProtKB-UniRule"/>
</dbReference>
<comment type="domain">
    <text evidence="5">The PRC barrel domain binds ribosomal protein uS19.</text>
</comment>
<keyword evidence="4 5" id="KW-0143">Chaperone</keyword>
<dbReference type="GO" id="GO:0042274">
    <property type="term" value="P:ribosomal small subunit biogenesis"/>
    <property type="evidence" value="ECO:0007669"/>
    <property type="project" value="UniProtKB-UniRule"/>
</dbReference>
<dbReference type="Pfam" id="PF01782">
    <property type="entry name" value="RimM"/>
    <property type="match status" value="1"/>
</dbReference>
<dbReference type="Pfam" id="PF24986">
    <property type="entry name" value="PRC_RimM"/>
    <property type="match status" value="1"/>
</dbReference>
<dbReference type="SUPFAM" id="SSF50447">
    <property type="entry name" value="Translation proteins"/>
    <property type="match status" value="1"/>
</dbReference>
<feature type="domain" description="Ribosome maturation factor RimM PRC barrel" evidence="7">
    <location>
        <begin position="110"/>
        <end position="196"/>
    </location>
</feature>
<sequence>MNAIPEDLVEVGRIGDAYGVQGMIRVVPFSEQETILLDVKQWWLMRTDLRGKTLDAMRDAQLVRSRMQGSAIVAKLKGIDDRDQAQALKGTTVYVSRADFPQTEDDEFYWVDLIGCAVYSNHTSPESLIGVVAEVSDNGAHGVLHVQRQCLNAAGEPENMLTAKGRALMTLIPFVRQTVPVVDLDKRYIQADWPVDF</sequence>
<evidence type="ECO:0000256" key="5">
    <source>
        <dbReference type="HAMAP-Rule" id="MF_00014"/>
    </source>
</evidence>
<dbReference type="InterPro" id="IPR056792">
    <property type="entry name" value="PRC_RimM"/>
</dbReference>
<keyword evidence="1 5" id="KW-0963">Cytoplasm</keyword>
<gene>
    <name evidence="5 8" type="primary">rimM</name>
    <name evidence="8" type="ORF">HKX40_09185</name>
</gene>
<comment type="function">
    <text evidence="5">An accessory protein needed during the final step in the assembly of 30S ribosomal subunit, possibly for assembly of the head region. Essential for efficient processing of 16S rRNA. May be needed both before and after RbfA during the maturation of 16S rRNA. It has affinity for free ribosomal 30S subunits but not for 70S ribosomes.</text>
</comment>
<evidence type="ECO:0000256" key="4">
    <source>
        <dbReference type="ARBA" id="ARBA00023186"/>
    </source>
</evidence>
<evidence type="ECO:0000256" key="2">
    <source>
        <dbReference type="ARBA" id="ARBA00022517"/>
    </source>
</evidence>
<dbReference type="InterPro" id="IPR002676">
    <property type="entry name" value="RimM_N"/>
</dbReference>
<comment type="subunit">
    <text evidence="5">Binds ribosomal protein uS19.</text>
</comment>
<dbReference type="NCBIfam" id="TIGR02273">
    <property type="entry name" value="16S_RimM"/>
    <property type="match status" value="1"/>
</dbReference>
<dbReference type="InterPro" id="IPR009000">
    <property type="entry name" value="Transl_B-barrel_sf"/>
</dbReference>
<dbReference type="Gene3D" id="2.40.30.60">
    <property type="entry name" value="RimM"/>
    <property type="match status" value="1"/>
</dbReference>
<evidence type="ECO:0000313" key="8">
    <source>
        <dbReference type="EMBL" id="NOL50301.1"/>
    </source>
</evidence>
<evidence type="ECO:0000259" key="6">
    <source>
        <dbReference type="Pfam" id="PF01782"/>
    </source>
</evidence>
<dbReference type="GO" id="GO:0005840">
    <property type="term" value="C:ribosome"/>
    <property type="evidence" value="ECO:0007669"/>
    <property type="project" value="InterPro"/>
</dbReference>
<keyword evidence="3 5" id="KW-0698">rRNA processing</keyword>
<feature type="domain" description="RimM N-terminal" evidence="6">
    <location>
        <begin position="11"/>
        <end position="98"/>
    </location>
</feature>
<dbReference type="InterPro" id="IPR011961">
    <property type="entry name" value="RimM"/>
</dbReference>
<dbReference type="InterPro" id="IPR011033">
    <property type="entry name" value="PRC_barrel-like_sf"/>
</dbReference>
<keyword evidence="2 5" id="KW-0690">Ribosome biogenesis</keyword>
<dbReference type="Proteomes" id="UP000541421">
    <property type="component" value="Unassembled WGS sequence"/>
</dbReference>
<comment type="similarity">
    <text evidence="5">Belongs to the RimM family.</text>
</comment>
<reference evidence="8 9" key="1">
    <citation type="submission" date="2020-05" db="EMBL/GenBank/DDBJ databases">
        <authorList>
            <person name="Niu N."/>
        </authorList>
    </citation>
    <scope>NUCLEOTIDE SEQUENCE [LARGE SCALE GENOMIC DNA]</scope>
    <source>
        <strain evidence="8 9">LMG10982</strain>
    </source>
</reference>
<evidence type="ECO:0000259" key="7">
    <source>
        <dbReference type="Pfam" id="PF24986"/>
    </source>
</evidence>
<evidence type="ECO:0000313" key="9">
    <source>
        <dbReference type="Proteomes" id="UP000541421"/>
    </source>
</evidence>
<dbReference type="HAMAP" id="MF_00014">
    <property type="entry name" value="Ribosome_mat_RimM"/>
    <property type="match status" value="1"/>
</dbReference>
<evidence type="ECO:0000256" key="3">
    <source>
        <dbReference type="ARBA" id="ARBA00022552"/>
    </source>
</evidence>
<evidence type="ECO:0000256" key="1">
    <source>
        <dbReference type="ARBA" id="ARBA00022490"/>
    </source>
</evidence>
<dbReference type="SUPFAM" id="SSF50346">
    <property type="entry name" value="PRC-barrel domain"/>
    <property type="match status" value="1"/>
</dbReference>
<dbReference type="PANTHER" id="PTHR33692">
    <property type="entry name" value="RIBOSOME MATURATION FACTOR RIMM"/>
    <property type="match status" value="1"/>
</dbReference>
<protein>
    <recommendedName>
        <fullName evidence="5">Ribosome maturation factor RimM</fullName>
    </recommendedName>
</protein>
<name>A0A7Y4LD94_9BURK</name>
<organism evidence="8 9">
    <name type="scientific">Pelistega europaea</name>
    <dbReference type="NCBI Taxonomy" id="106147"/>
    <lineage>
        <taxon>Bacteria</taxon>
        <taxon>Pseudomonadati</taxon>
        <taxon>Pseudomonadota</taxon>
        <taxon>Betaproteobacteria</taxon>
        <taxon>Burkholderiales</taxon>
        <taxon>Alcaligenaceae</taxon>
        <taxon>Pelistega</taxon>
    </lineage>
</organism>
<dbReference type="InterPro" id="IPR036976">
    <property type="entry name" value="RimM_N_sf"/>
</dbReference>
<dbReference type="Gene3D" id="2.30.30.240">
    <property type="entry name" value="PRC-barrel domain"/>
    <property type="match status" value="1"/>
</dbReference>
<dbReference type="PANTHER" id="PTHR33692:SF1">
    <property type="entry name" value="RIBOSOME MATURATION FACTOR RIMM"/>
    <property type="match status" value="1"/>
</dbReference>
<dbReference type="AlphaFoldDB" id="A0A7Y4LD94"/>
<dbReference type="GO" id="GO:0043022">
    <property type="term" value="F:ribosome binding"/>
    <property type="evidence" value="ECO:0007669"/>
    <property type="project" value="InterPro"/>
</dbReference>
<dbReference type="GO" id="GO:0005737">
    <property type="term" value="C:cytoplasm"/>
    <property type="evidence" value="ECO:0007669"/>
    <property type="project" value="UniProtKB-SubCell"/>
</dbReference>
<proteinExistence type="inferred from homology"/>
<dbReference type="EMBL" id="JABGBO010000010">
    <property type="protein sequence ID" value="NOL50301.1"/>
    <property type="molecule type" value="Genomic_DNA"/>
</dbReference>
<accession>A0A7Y4LD94</accession>
<comment type="caution">
    <text evidence="8">The sequence shown here is derived from an EMBL/GenBank/DDBJ whole genome shotgun (WGS) entry which is preliminary data.</text>
</comment>